<evidence type="ECO:0000313" key="4">
    <source>
        <dbReference type="EMBL" id="XBH00901.1"/>
    </source>
</evidence>
<dbReference type="InterPro" id="IPR011047">
    <property type="entry name" value="Quinoprotein_ADH-like_sf"/>
</dbReference>
<feature type="chain" id="PRO_5043896416" evidence="2">
    <location>
        <begin position="22"/>
        <end position="456"/>
    </location>
</feature>
<organism evidence="4">
    <name type="scientific">Singulisphaera sp. Ch08</name>
    <dbReference type="NCBI Taxonomy" id="3120278"/>
    <lineage>
        <taxon>Bacteria</taxon>
        <taxon>Pseudomonadati</taxon>
        <taxon>Planctomycetota</taxon>
        <taxon>Planctomycetia</taxon>
        <taxon>Isosphaerales</taxon>
        <taxon>Isosphaeraceae</taxon>
        <taxon>Singulisphaera</taxon>
    </lineage>
</organism>
<evidence type="ECO:0000256" key="1">
    <source>
        <dbReference type="SAM" id="MobiDB-lite"/>
    </source>
</evidence>
<sequence length="456" mass="50126">MSRRIVLSCVFLALMGTTVRAQIPISRDLLPTRTALGRVGLERHWMAAVPMEPTEKLIEISMAGNLIFAQTDHAGFHTFDAETGRLLWSTHLGHRLQDAFPASVNSRMVFVTNSNLLYALDRHTGRKVWVENLSVLPSSPTACDEEQVMVGLSTGLLRSFSLFDKDEKGVVVKDLKGKPVLSSRAQFAWNWQTGGPLTSRPLPAGRMVVFGGHDGRAYAALTDTPTMLYRIATGGPIEAPISYYGTRTFLVPSADKNVYSVDLFTATVMWTFAAGAPVLQEPMVANNDIYIVNSLGVLNSVEIGTGKARWSTSTHGGRLMAVSEKRIYLESYDEDLFIVDRESGRIVADPRSTYSRAGVNLRSYDLSLTNTLNDRLYLASTSGMIFSLREIGQTQPRLLRDPKTPKFGFIPPEGVAMEPPSGVTPPSNLLPPEQMEEPEPADTAPEKEPEPAPEEK</sequence>
<feature type="domain" description="Pyrrolo-quinoline quinone repeat" evidence="3">
    <location>
        <begin position="61"/>
        <end position="216"/>
    </location>
</feature>
<dbReference type="Pfam" id="PF13360">
    <property type="entry name" value="PQQ_2"/>
    <property type="match status" value="2"/>
</dbReference>
<feature type="domain" description="Pyrrolo-quinoline quinone repeat" evidence="3">
    <location>
        <begin position="240"/>
        <end position="404"/>
    </location>
</feature>
<dbReference type="PANTHER" id="PTHR34512:SF30">
    <property type="entry name" value="OUTER MEMBRANE PROTEIN ASSEMBLY FACTOR BAMB"/>
    <property type="match status" value="1"/>
</dbReference>
<evidence type="ECO:0000259" key="3">
    <source>
        <dbReference type="Pfam" id="PF13360"/>
    </source>
</evidence>
<dbReference type="RefSeq" id="WP_406693584.1">
    <property type="nucleotide sequence ID" value="NZ_CP155447.1"/>
</dbReference>
<gene>
    <name evidence="4" type="ORF">V5E97_21335</name>
</gene>
<name>A0AAU7C801_9BACT</name>
<evidence type="ECO:0000256" key="2">
    <source>
        <dbReference type="SAM" id="SignalP"/>
    </source>
</evidence>
<accession>A0AAU7C801</accession>
<proteinExistence type="predicted"/>
<dbReference type="InterPro" id="IPR018391">
    <property type="entry name" value="PQQ_b-propeller_rpt"/>
</dbReference>
<feature type="signal peptide" evidence="2">
    <location>
        <begin position="1"/>
        <end position="21"/>
    </location>
</feature>
<feature type="region of interest" description="Disordered" evidence="1">
    <location>
        <begin position="396"/>
        <end position="456"/>
    </location>
</feature>
<dbReference type="InterPro" id="IPR002372">
    <property type="entry name" value="PQQ_rpt_dom"/>
</dbReference>
<reference evidence="4" key="1">
    <citation type="submission" date="2024-05" db="EMBL/GenBank/DDBJ databases">
        <title>Planctomycetes of the genus Singulisphaera possess chitinolytic capabilities.</title>
        <authorList>
            <person name="Ivanova A."/>
        </authorList>
    </citation>
    <scope>NUCLEOTIDE SEQUENCE</scope>
    <source>
        <strain evidence="4">Ch08T</strain>
    </source>
</reference>
<keyword evidence="2" id="KW-0732">Signal</keyword>
<dbReference type="PANTHER" id="PTHR34512">
    <property type="entry name" value="CELL SURFACE PROTEIN"/>
    <property type="match status" value="1"/>
</dbReference>
<dbReference type="AlphaFoldDB" id="A0AAU7C801"/>
<protein>
    <submittedName>
        <fullName evidence="4">PQQ-binding-like beta-propeller repeat protein</fullName>
    </submittedName>
</protein>
<dbReference type="SUPFAM" id="SSF50998">
    <property type="entry name" value="Quinoprotein alcohol dehydrogenase-like"/>
    <property type="match status" value="1"/>
</dbReference>
<dbReference type="Gene3D" id="2.130.10.10">
    <property type="entry name" value="YVTN repeat-like/Quinoprotein amine dehydrogenase"/>
    <property type="match status" value="2"/>
</dbReference>
<feature type="compositionally biased region" description="Basic and acidic residues" evidence="1">
    <location>
        <begin position="444"/>
        <end position="456"/>
    </location>
</feature>
<dbReference type="EMBL" id="CP155447">
    <property type="protein sequence ID" value="XBH00901.1"/>
    <property type="molecule type" value="Genomic_DNA"/>
</dbReference>
<dbReference type="InterPro" id="IPR015943">
    <property type="entry name" value="WD40/YVTN_repeat-like_dom_sf"/>
</dbReference>
<dbReference type="SMART" id="SM00564">
    <property type="entry name" value="PQQ"/>
    <property type="match status" value="3"/>
</dbReference>